<comment type="caution">
    <text evidence="1">The sequence shown here is derived from an EMBL/GenBank/DDBJ whole genome shotgun (WGS) entry which is preliminary data.</text>
</comment>
<evidence type="ECO:0000313" key="1">
    <source>
        <dbReference type="EMBL" id="KAH6927657.1"/>
    </source>
</evidence>
<keyword evidence="2" id="KW-1185">Reference proteome</keyword>
<dbReference type="EMBL" id="CM023486">
    <property type="protein sequence ID" value="KAH6927657.1"/>
    <property type="molecule type" value="Genomic_DNA"/>
</dbReference>
<protein>
    <submittedName>
        <fullName evidence="1">Uncharacterized protein</fullName>
    </submittedName>
</protein>
<proteinExistence type="predicted"/>
<organism evidence="1 2">
    <name type="scientific">Hyalomma asiaticum</name>
    <name type="common">Tick</name>
    <dbReference type="NCBI Taxonomy" id="266040"/>
    <lineage>
        <taxon>Eukaryota</taxon>
        <taxon>Metazoa</taxon>
        <taxon>Ecdysozoa</taxon>
        <taxon>Arthropoda</taxon>
        <taxon>Chelicerata</taxon>
        <taxon>Arachnida</taxon>
        <taxon>Acari</taxon>
        <taxon>Parasitiformes</taxon>
        <taxon>Ixodida</taxon>
        <taxon>Ixodoidea</taxon>
        <taxon>Ixodidae</taxon>
        <taxon>Hyalomminae</taxon>
        <taxon>Hyalomma</taxon>
    </lineage>
</organism>
<accession>A0ACB7S0S1</accession>
<dbReference type="Proteomes" id="UP000821845">
    <property type="component" value="Chromosome 6"/>
</dbReference>
<reference evidence="1" key="1">
    <citation type="submission" date="2020-05" db="EMBL/GenBank/DDBJ databases">
        <title>Large-scale comparative analyses of tick genomes elucidate their genetic diversity and vector capacities.</title>
        <authorList>
            <person name="Jia N."/>
            <person name="Wang J."/>
            <person name="Shi W."/>
            <person name="Du L."/>
            <person name="Sun Y."/>
            <person name="Zhan W."/>
            <person name="Jiang J."/>
            <person name="Wang Q."/>
            <person name="Zhang B."/>
            <person name="Ji P."/>
            <person name="Sakyi L.B."/>
            <person name="Cui X."/>
            <person name="Yuan T."/>
            <person name="Jiang B."/>
            <person name="Yang W."/>
            <person name="Lam T.T.-Y."/>
            <person name="Chang Q."/>
            <person name="Ding S."/>
            <person name="Wang X."/>
            <person name="Zhu J."/>
            <person name="Ruan X."/>
            <person name="Zhao L."/>
            <person name="Wei J."/>
            <person name="Que T."/>
            <person name="Du C."/>
            <person name="Cheng J."/>
            <person name="Dai P."/>
            <person name="Han X."/>
            <person name="Huang E."/>
            <person name="Gao Y."/>
            <person name="Liu J."/>
            <person name="Shao H."/>
            <person name="Ye R."/>
            <person name="Li L."/>
            <person name="Wei W."/>
            <person name="Wang X."/>
            <person name="Wang C."/>
            <person name="Yang T."/>
            <person name="Huo Q."/>
            <person name="Li W."/>
            <person name="Guo W."/>
            <person name="Chen H."/>
            <person name="Zhou L."/>
            <person name="Ni X."/>
            <person name="Tian J."/>
            <person name="Zhou Y."/>
            <person name="Sheng Y."/>
            <person name="Liu T."/>
            <person name="Pan Y."/>
            <person name="Xia L."/>
            <person name="Li J."/>
            <person name="Zhao F."/>
            <person name="Cao W."/>
        </authorList>
    </citation>
    <scope>NUCLEOTIDE SEQUENCE</scope>
    <source>
        <strain evidence="1">Hyas-2018</strain>
    </source>
</reference>
<name>A0ACB7S0S1_HYAAI</name>
<evidence type="ECO:0000313" key="2">
    <source>
        <dbReference type="Proteomes" id="UP000821845"/>
    </source>
</evidence>
<sequence length="354" mass="38340">MEVLVLSACFATSIAHVPVQQFSSPEGPLQSVVYLTLPGSEDVIVVGGRNALYKLSAQNLSGLATFVTGPEDDNPQCRPLPEFCSYGRTKADNDNRILLQLPSPRLLACGTTSQGICSIHDARDNLAVAEPMYKNSTVNYVASRLSTVAFFGTGTNQNVLFVASTYDDRPPEYHPYAVSARVLDEPGTFKVGSAFVNVMDKYKKIKIRYVHGFSHKGFAYFVAVQKKLQAPMPPETRLARVCESDTTFRTYTEILITCANDGKQEYANATSAAYGPHAAGGVSDGSVLLVAFAPNNRNQGKVPVPSSHFASSTWIASRKSSSRPLRIATTASKRQPAGRPFSTATRPTLLVKFT</sequence>
<gene>
    <name evidence="1" type="ORF">HPB50_006362</name>
</gene>